<accession>A0ABT1MTJ8</accession>
<protein>
    <submittedName>
        <fullName evidence="4">Response regulator</fullName>
    </submittedName>
</protein>
<dbReference type="PANTHER" id="PTHR44591:SF3">
    <property type="entry name" value="RESPONSE REGULATORY DOMAIN-CONTAINING PROTEIN"/>
    <property type="match status" value="1"/>
</dbReference>
<gene>
    <name evidence="4" type="ORF">MLD63_07105</name>
</gene>
<dbReference type="InterPro" id="IPR050595">
    <property type="entry name" value="Bact_response_regulator"/>
</dbReference>
<name>A0ABT1MTJ8_9RHOB</name>
<evidence type="ECO:0000313" key="4">
    <source>
        <dbReference type="EMBL" id="MCQ0970186.1"/>
    </source>
</evidence>
<dbReference type="Gene3D" id="3.40.50.2300">
    <property type="match status" value="1"/>
</dbReference>
<dbReference type="Pfam" id="PF00072">
    <property type="entry name" value="Response_reg"/>
    <property type="match status" value="1"/>
</dbReference>
<comment type="caution">
    <text evidence="4">The sequence shown here is derived from an EMBL/GenBank/DDBJ whole genome shotgun (WGS) entry which is preliminary data.</text>
</comment>
<dbReference type="EMBL" id="JAKZEU010000002">
    <property type="protein sequence ID" value="MCQ0970186.1"/>
    <property type="molecule type" value="Genomic_DNA"/>
</dbReference>
<feature type="domain" description="Response regulatory" evidence="3">
    <location>
        <begin position="6"/>
        <end position="121"/>
    </location>
</feature>
<dbReference type="SUPFAM" id="SSF52172">
    <property type="entry name" value="CheY-like"/>
    <property type="match status" value="1"/>
</dbReference>
<dbReference type="InterPro" id="IPR011006">
    <property type="entry name" value="CheY-like_superfamily"/>
</dbReference>
<evidence type="ECO:0000313" key="5">
    <source>
        <dbReference type="Proteomes" id="UP001203945"/>
    </source>
</evidence>
<feature type="modified residue" description="4-aspartylphosphate" evidence="2">
    <location>
        <position position="54"/>
    </location>
</feature>
<reference evidence="4 5" key="1">
    <citation type="submission" date="2022-03" db="EMBL/GenBank/DDBJ databases">
        <authorList>
            <person name="He Y."/>
        </authorList>
    </citation>
    <scope>NUCLEOTIDE SEQUENCE [LARGE SCALE GENOMIC DNA]</scope>
    <source>
        <strain evidence="4 5">TK19116</strain>
    </source>
</reference>
<dbReference type="RefSeq" id="WP_255329169.1">
    <property type="nucleotide sequence ID" value="NZ_JAKZEU010000002.1"/>
</dbReference>
<keyword evidence="5" id="KW-1185">Reference proteome</keyword>
<dbReference type="Proteomes" id="UP001203945">
    <property type="component" value="Unassembled WGS sequence"/>
</dbReference>
<evidence type="ECO:0000259" key="3">
    <source>
        <dbReference type="PROSITE" id="PS50110"/>
    </source>
</evidence>
<evidence type="ECO:0000256" key="1">
    <source>
        <dbReference type="ARBA" id="ARBA00022553"/>
    </source>
</evidence>
<dbReference type="PANTHER" id="PTHR44591">
    <property type="entry name" value="STRESS RESPONSE REGULATOR PROTEIN 1"/>
    <property type="match status" value="1"/>
</dbReference>
<dbReference type="InterPro" id="IPR001789">
    <property type="entry name" value="Sig_transdc_resp-reg_receiver"/>
</dbReference>
<evidence type="ECO:0000256" key="2">
    <source>
        <dbReference type="PROSITE-ProRule" id="PRU00169"/>
    </source>
</evidence>
<dbReference type="SMART" id="SM00448">
    <property type="entry name" value="REC"/>
    <property type="match status" value="1"/>
</dbReference>
<organism evidence="4 5">
    <name type="scientific">Paracoccus albicereus</name>
    <dbReference type="NCBI Taxonomy" id="2922394"/>
    <lineage>
        <taxon>Bacteria</taxon>
        <taxon>Pseudomonadati</taxon>
        <taxon>Pseudomonadota</taxon>
        <taxon>Alphaproteobacteria</taxon>
        <taxon>Rhodobacterales</taxon>
        <taxon>Paracoccaceae</taxon>
        <taxon>Paracoccus</taxon>
    </lineage>
</organism>
<keyword evidence="1 2" id="KW-0597">Phosphoprotein</keyword>
<dbReference type="PROSITE" id="PS50110">
    <property type="entry name" value="RESPONSE_REGULATORY"/>
    <property type="match status" value="1"/>
</dbReference>
<proteinExistence type="predicted"/>
<sequence length="130" mass="13668">MTTKPVVLIVDDSSFNLQLLGAFLGSDYDVCVATTGEEAIEIAPDVEPDIVILDVVLPGIDGHDVCTSLRNMPQFRDLPIIFSSGNGDAETIARGRAVGGTDFLGKPVNAAALRKMVAAHTAEGRRPCSA</sequence>